<proteinExistence type="predicted"/>
<keyword evidence="5" id="KW-1185">Reference proteome</keyword>
<evidence type="ECO:0000256" key="2">
    <source>
        <dbReference type="SAM" id="Phobius"/>
    </source>
</evidence>
<comment type="caution">
    <text evidence="4">The sequence shown here is derived from an EMBL/GenBank/DDBJ whole genome shotgun (WGS) entry which is preliminary data.</text>
</comment>
<dbReference type="PANTHER" id="PTHR33741">
    <property type="entry name" value="TRANSMEMBRANE PROTEIN DDB_G0269096-RELATED"/>
    <property type="match status" value="1"/>
</dbReference>
<sequence length="258" mass="27835">MASSQVGVNSLRRPFADREYSSDEAASNVQEPYPMGDDGNLVEGAVTEGRAAAVLVEPPEEVQQRHKSFLHVYLCRLKGAGQPSPTLFAPTWDCIPAFLFTVITLIVLAVIEAFALQPLNLGLLSYLPSFGASCCLVMCLLSSPGAQPRALIFSHIISAFLGVAWSHVTSSLPKPLSQLLACSLAVGMITALMMLTGSLQPSASATACLAAFHVYGQLNDQGFMYMVSPATIGPCVIVFLGWVFNNLVPWRHCYPVWW</sequence>
<feature type="transmembrane region" description="Helical" evidence="2">
    <location>
        <begin position="95"/>
        <end position="116"/>
    </location>
</feature>
<dbReference type="Pfam" id="PF04982">
    <property type="entry name" value="TM_HPP"/>
    <property type="match status" value="1"/>
</dbReference>
<dbReference type="Proteomes" id="UP000674143">
    <property type="component" value="Unassembled WGS sequence"/>
</dbReference>
<feature type="transmembrane region" description="Helical" evidence="2">
    <location>
        <begin position="180"/>
        <end position="203"/>
    </location>
</feature>
<dbReference type="RefSeq" id="XP_067059490.1">
    <property type="nucleotide sequence ID" value="XM_067202840.1"/>
</dbReference>
<feature type="region of interest" description="Disordered" evidence="1">
    <location>
        <begin position="1"/>
        <end position="33"/>
    </location>
</feature>
<keyword evidence="2" id="KW-0472">Membrane</keyword>
<keyword evidence="2" id="KW-0812">Transmembrane</keyword>
<dbReference type="InterPro" id="IPR058581">
    <property type="entry name" value="TM_HPP"/>
</dbReference>
<dbReference type="AlphaFoldDB" id="A0A836GPQ1"/>
<dbReference type="InterPro" id="IPR007065">
    <property type="entry name" value="HPP"/>
</dbReference>
<keyword evidence="2" id="KW-1133">Transmembrane helix</keyword>
<dbReference type="KEGG" id="loi:92356774"/>
<feature type="domain" description="HPP transmembrane region" evidence="3">
    <location>
        <begin position="93"/>
        <end position="252"/>
    </location>
</feature>
<dbReference type="PANTHER" id="PTHR33741:SF5">
    <property type="entry name" value="TRANSMEMBRANE PROTEIN DDB_G0269096-RELATED"/>
    <property type="match status" value="1"/>
</dbReference>
<reference evidence="5" key="1">
    <citation type="journal article" date="2021" name="Microbiol. Resour. Announc.">
        <title>LGAAP: Leishmaniinae Genome Assembly and Annotation Pipeline.</title>
        <authorList>
            <person name="Almutairi H."/>
            <person name="Urbaniak M.D."/>
            <person name="Bates M.D."/>
            <person name="Jariyapan N."/>
            <person name="Kwakye-Nuako G."/>
            <person name="Thomaz-Soccol V."/>
            <person name="Al-Salem W.S."/>
            <person name="Dillon R.J."/>
            <person name="Bates P.A."/>
            <person name="Gatherer D."/>
        </authorList>
    </citation>
    <scope>NUCLEOTIDE SEQUENCE [LARGE SCALE GENOMIC DNA]</scope>
</reference>
<accession>A0A836GPQ1</accession>
<name>A0A836GPQ1_9TRYP</name>
<evidence type="ECO:0000259" key="3">
    <source>
        <dbReference type="Pfam" id="PF04982"/>
    </source>
</evidence>
<feature type="transmembrane region" description="Helical" evidence="2">
    <location>
        <begin position="123"/>
        <end position="144"/>
    </location>
</feature>
<evidence type="ECO:0000313" key="5">
    <source>
        <dbReference type="Proteomes" id="UP000674143"/>
    </source>
</evidence>
<dbReference type="GeneID" id="92356774"/>
<evidence type="ECO:0000313" key="4">
    <source>
        <dbReference type="EMBL" id="KAG5467688.1"/>
    </source>
</evidence>
<feature type="transmembrane region" description="Helical" evidence="2">
    <location>
        <begin position="223"/>
        <end position="244"/>
    </location>
</feature>
<feature type="transmembrane region" description="Helical" evidence="2">
    <location>
        <begin position="150"/>
        <end position="168"/>
    </location>
</feature>
<organism evidence="4 5">
    <name type="scientific">Leishmania orientalis</name>
    <dbReference type="NCBI Taxonomy" id="2249476"/>
    <lineage>
        <taxon>Eukaryota</taxon>
        <taxon>Discoba</taxon>
        <taxon>Euglenozoa</taxon>
        <taxon>Kinetoplastea</taxon>
        <taxon>Metakinetoplastina</taxon>
        <taxon>Trypanosomatida</taxon>
        <taxon>Trypanosomatidae</taxon>
        <taxon>Leishmaniinae</taxon>
        <taxon>Leishmania</taxon>
    </lineage>
</organism>
<evidence type="ECO:0000256" key="1">
    <source>
        <dbReference type="SAM" id="MobiDB-lite"/>
    </source>
</evidence>
<reference evidence="5" key="2">
    <citation type="journal article" date="2021" name="Sci. Data">
        <title>Chromosome-scale genome sequencing, assembly and annotation of six genomes from subfamily Leishmaniinae.</title>
        <authorList>
            <person name="Almutairi H."/>
            <person name="Urbaniak M.D."/>
            <person name="Bates M.D."/>
            <person name="Jariyapan N."/>
            <person name="Kwakye-Nuako G."/>
            <person name="Thomaz Soccol V."/>
            <person name="Al-Salem W.S."/>
            <person name="Dillon R.J."/>
            <person name="Bates P.A."/>
            <person name="Gatherer D."/>
        </authorList>
    </citation>
    <scope>NUCLEOTIDE SEQUENCE [LARGE SCALE GENOMIC DNA]</scope>
</reference>
<protein>
    <recommendedName>
        <fullName evidence="3">HPP transmembrane region domain-containing protein</fullName>
    </recommendedName>
</protein>
<dbReference type="EMBL" id="JAFHLR010000034">
    <property type="protein sequence ID" value="KAG5467688.1"/>
    <property type="molecule type" value="Genomic_DNA"/>
</dbReference>
<gene>
    <name evidence="4" type="ORF">LSCM4_00766</name>
</gene>